<accession>A0A0S2M3I0</accession>
<dbReference type="AlphaFoldDB" id="A0A0S2M3I0"/>
<evidence type="ECO:0008006" key="2">
    <source>
        <dbReference type="Google" id="ProtNLM"/>
    </source>
</evidence>
<organism evidence="1">
    <name type="scientific">Arthrobacter alpinus</name>
    <dbReference type="NCBI Taxonomy" id="656366"/>
    <lineage>
        <taxon>Bacteria</taxon>
        <taxon>Bacillati</taxon>
        <taxon>Actinomycetota</taxon>
        <taxon>Actinomycetes</taxon>
        <taxon>Micrococcales</taxon>
        <taxon>Micrococcaceae</taxon>
        <taxon>Arthrobacter</taxon>
    </lineage>
</organism>
<reference evidence="1" key="1">
    <citation type="journal article" date="2016" name="J. Biotechnol.">
        <title>Complete genome sequence of Arthrobacter alpinus ERGS4:06, a yellow pigmented bacterium tolerant to cold and radiations isolated from Sikkim Himalaya.</title>
        <authorList>
            <person name="Kumar R."/>
            <person name="Singh D."/>
            <person name="Swarnkar M.K."/>
            <person name="Singh A.K."/>
            <person name="Kumar S."/>
        </authorList>
    </citation>
    <scope>NUCLEOTIDE SEQUENCE [LARGE SCALE GENOMIC DNA]</scope>
    <source>
        <strain evidence="1">ERGS4:06</strain>
    </source>
</reference>
<dbReference type="Gene3D" id="2.115.10.10">
    <property type="entry name" value="Tachylectin 2"/>
    <property type="match status" value="1"/>
</dbReference>
<dbReference type="PANTHER" id="PTHR44103:SF1">
    <property type="entry name" value="PROPROTEIN CONVERTASE P"/>
    <property type="match status" value="1"/>
</dbReference>
<dbReference type="Proteomes" id="UP000059574">
    <property type="component" value="Chromosome"/>
</dbReference>
<sequence length="234" mass="24804">MNSAGNLYAYPSAKGGDLWNSKFISAGWAGVQQLTVADSNNDGRQDLFAVWADGRLTISFGQANGTLKTAQTIGTGWAQYDVVITQWKSGSAYPSIVAKNRATGQLFLYPNLDGTRFGTRQQIGSGWGSLTILAADFDGDKKQDLLARTSSGQMLLYRGTGTGGFISEARRVVGTGWSSMSHISGIAGHVGAGSYGVLARSTNGNLFYYPVLRNSWGAKLQIGTGGWQALKLGS</sequence>
<name>A0A0S2M3I0_9MICC</name>
<protein>
    <recommendedName>
        <fullName evidence="2">Repeat domain-containing protein</fullName>
    </recommendedName>
</protein>
<dbReference type="SUPFAM" id="SSF69318">
    <property type="entry name" value="Integrin alpha N-terminal domain"/>
    <property type="match status" value="1"/>
</dbReference>
<gene>
    <name evidence="1" type="ORF">AS189_18070</name>
</gene>
<dbReference type="PANTHER" id="PTHR44103">
    <property type="entry name" value="PROPROTEIN CONVERTASE P"/>
    <property type="match status" value="1"/>
</dbReference>
<dbReference type="RefSeq" id="WP_062292090.1">
    <property type="nucleotide sequence ID" value="NZ_CP013200.1"/>
</dbReference>
<dbReference type="EMBL" id="CP013200">
    <property type="protein sequence ID" value="ALO68043.1"/>
    <property type="molecule type" value="Genomic_DNA"/>
</dbReference>
<dbReference type="OrthoDB" id="8611574at2"/>
<evidence type="ECO:0000313" key="1">
    <source>
        <dbReference type="EMBL" id="ALO68043.1"/>
    </source>
</evidence>
<dbReference type="InterPro" id="IPR028994">
    <property type="entry name" value="Integrin_alpha_N"/>
</dbReference>
<proteinExistence type="predicted"/>